<feature type="compositionally biased region" description="Polar residues" evidence="1">
    <location>
        <begin position="921"/>
        <end position="938"/>
    </location>
</feature>
<dbReference type="Proteomes" id="UP000641853">
    <property type="component" value="Unassembled WGS sequence"/>
</dbReference>
<dbReference type="EMBL" id="JACBAG010001905">
    <property type="protein sequence ID" value="KAF7176976.1"/>
    <property type="molecule type" value="Genomic_DNA"/>
</dbReference>
<feature type="chain" id="PRO_5034083747" description="GPI anchored protein" evidence="2">
    <location>
        <begin position="20"/>
        <end position="1311"/>
    </location>
</feature>
<feature type="region of interest" description="Disordered" evidence="1">
    <location>
        <begin position="190"/>
        <end position="243"/>
    </location>
</feature>
<evidence type="ECO:0000313" key="5">
    <source>
        <dbReference type="EMBL" id="KAF7176976.1"/>
    </source>
</evidence>
<gene>
    <name evidence="5" type="ORF">CNMCM7691_004401</name>
</gene>
<sequence>MGLLVFSIFALTVLSNVRAATVSSLSREAQPFNFPKARRLSAAVSRSKLESRAEFASNLFRREASFDFLHGDQDPESVFVATLDVKSQSPILALEELDDSVRDVTCKESQIDISFGSIEQVRSVHRELEQIDGFILVTSHSGCNPDGARSTYRVTKVAIDPTRNVLSLGKSDCGWQDAFHTTRVSFSRRYPSEVRKRSNTPIKRQQQSQTEPPETTKTMGGSAETPTVTFPAPSATSGLASTSTKELNEHYVDQKIFPPNVTAAGMLLPSGITVSCKNCSLEGDIILNKGSFEISGSDGFMNAVNNTIAFFEHGSIEVIASGLFAQVELEFDLSASQDLVSFSAKLPAIPLIPFEIPGVLVFGPIIVAAFDMSLSLAQSIGFSYGFNLSVPANSKVELNMDEISNSSITGFDKTTVHAFPFQAKAALVSLIASISFKPQILLGINTAVGSVQGGVGAFLELPKVSLNVTQLGNVNEKCETVKNGDGKLTSALDNVFGNFTNIVPTVDINLGALANFEVDVPRVFTESAAVKTVLASTSYPLPTACLHFDPESGEYSSPTPTPTPVSSAVGSQRPRIQLLLNDLPSSSGISFFSSFVLQILSSSSVRKYACSPRLHLLLPTGELNSLEKYIPSLLKTVNSRDLISKTDGFISNINLYFLCHSESSLSFSVILSAFESMAANQSLYMENPARADEWVDFDNSFEFSTGYLDSNPPSLDSISPKDLELVYSDADALNWDSEAAQWPQSAFSDLAAFEDPLIGSTEMPLDIAGFSENVPPLPSFPEVESSASAFDATWSSFDASNMAENFDSPSTFRQLIESQAAADPRCFSKKEKRLEASIALHLQRLQDAATADLNLSSESCGSFSSPCWPDSAAGSASEPQSRGSPSSTSASEPSTKSSASPSSRPSTVSGGVELVLDLNMNTTTNVPKKQKPRSQAQKENYIKVRKHGACEKHRKQHKRCNCLDKSASRVLNDSAVAALAQSTKARLEVRNIGQNIIVTKRLGTSTLPTLPPAILDRSRAVKAVPGSVHPSTAISPTVKVNVQLTDRTVHNPAGRVNTAISPTVTTNVQPLERSAHSMAGRANTAVSWKPTPNAQVMGRIVQNSGGRVISLQSPLNVQRPERSAQNAAAGQQNTAHAHVQVCQSPKETKPWRTGGHTSSVPGPLVTQNTQTTTAGFRGRQDGAIRAIHFTPGLARESSGVLRPFRHRPASQTDVGRVVESQNTQTNKPVKGKENFWFNSWAWSLPGSRAEVIEKSTLAEYAGAVVRKTALAFLGFWQSSASLTSWAGLLFGRLVLSSSRQHMLTRKGLGLA</sequence>
<keyword evidence="6" id="KW-1185">Reference proteome</keyword>
<feature type="domain" description="DUF7223" evidence="4">
    <location>
        <begin position="272"/>
        <end position="480"/>
    </location>
</feature>
<accession>A0A8H6QSC4</accession>
<dbReference type="InterPro" id="IPR054293">
    <property type="entry name" value="DUF7029"/>
</dbReference>
<feature type="compositionally biased region" description="Low complexity" evidence="1">
    <location>
        <begin position="205"/>
        <end position="218"/>
    </location>
</feature>
<evidence type="ECO:0000313" key="6">
    <source>
        <dbReference type="Proteomes" id="UP000641853"/>
    </source>
</evidence>
<organism evidence="5 6">
    <name type="scientific">Aspergillus felis</name>
    <dbReference type="NCBI Taxonomy" id="1287682"/>
    <lineage>
        <taxon>Eukaryota</taxon>
        <taxon>Fungi</taxon>
        <taxon>Dikarya</taxon>
        <taxon>Ascomycota</taxon>
        <taxon>Pezizomycotina</taxon>
        <taxon>Eurotiomycetes</taxon>
        <taxon>Eurotiomycetidae</taxon>
        <taxon>Eurotiales</taxon>
        <taxon>Aspergillaceae</taxon>
        <taxon>Aspergillus</taxon>
        <taxon>Aspergillus subgen. Fumigati</taxon>
    </lineage>
</organism>
<evidence type="ECO:0008006" key="7">
    <source>
        <dbReference type="Google" id="ProtNLM"/>
    </source>
</evidence>
<evidence type="ECO:0000259" key="3">
    <source>
        <dbReference type="Pfam" id="PF22974"/>
    </source>
</evidence>
<proteinExistence type="predicted"/>
<feature type="region of interest" description="Disordered" evidence="1">
    <location>
        <begin position="550"/>
        <end position="569"/>
    </location>
</feature>
<feature type="region of interest" description="Disordered" evidence="1">
    <location>
        <begin position="921"/>
        <end position="940"/>
    </location>
</feature>
<feature type="signal peptide" evidence="2">
    <location>
        <begin position="1"/>
        <end position="19"/>
    </location>
</feature>
<feature type="compositionally biased region" description="Low complexity" evidence="1">
    <location>
        <begin position="875"/>
        <end position="909"/>
    </location>
</feature>
<feature type="domain" description="DUF7029" evidence="3">
    <location>
        <begin position="85"/>
        <end position="182"/>
    </location>
</feature>
<evidence type="ECO:0000259" key="4">
    <source>
        <dbReference type="Pfam" id="PF23865"/>
    </source>
</evidence>
<reference evidence="5" key="1">
    <citation type="submission" date="2020-06" db="EMBL/GenBank/DDBJ databases">
        <title>Draft genome sequences of strains closely related to Aspergillus parafelis and Aspergillus hiratsukae.</title>
        <authorList>
            <person name="Dos Santos R.A.C."/>
            <person name="Rivero-Menendez O."/>
            <person name="Steenwyk J.L."/>
            <person name="Mead M.E."/>
            <person name="Goldman G.H."/>
            <person name="Alastruey-Izquierdo A."/>
            <person name="Rokas A."/>
        </authorList>
    </citation>
    <scope>NUCLEOTIDE SEQUENCE</scope>
    <source>
        <strain evidence="5">CNM-CM7691</strain>
    </source>
</reference>
<dbReference type="InterPro" id="IPR055647">
    <property type="entry name" value="DUF7223"/>
</dbReference>
<evidence type="ECO:0000256" key="2">
    <source>
        <dbReference type="SAM" id="SignalP"/>
    </source>
</evidence>
<keyword evidence="2" id="KW-0732">Signal</keyword>
<comment type="caution">
    <text evidence="5">The sequence shown here is derived from an EMBL/GenBank/DDBJ whole genome shotgun (WGS) entry which is preliminary data.</text>
</comment>
<protein>
    <recommendedName>
        <fullName evidence="7">GPI anchored protein</fullName>
    </recommendedName>
</protein>
<dbReference type="Pfam" id="PF23865">
    <property type="entry name" value="DUF7223"/>
    <property type="match status" value="1"/>
</dbReference>
<feature type="region of interest" description="Disordered" evidence="1">
    <location>
        <begin position="871"/>
        <end position="909"/>
    </location>
</feature>
<dbReference type="Pfam" id="PF22974">
    <property type="entry name" value="DUF7029"/>
    <property type="match status" value="1"/>
</dbReference>
<evidence type="ECO:0000256" key="1">
    <source>
        <dbReference type="SAM" id="MobiDB-lite"/>
    </source>
</evidence>
<feature type="compositionally biased region" description="Polar residues" evidence="1">
    <location>
        <begin position="224"/>
        <end position="243"/>
    </location>
</feature>
<feature type="region of interest" description="Disordered" evidence="1">
    <location>
        <begin position="1146"/>
        <end position="1168"/>
    </location>
</feature>
<name>A0A8H6QSC4_9EURO</name>
<feature type="compositionally biased region" description="Polar residues" evidence="1">
    <location>
        <begin position="1155"/>
        <end position="1168"/>
    </location>
</feature>